<reference evidence="1" key="1">
    <citation type="journal article" date="2013" name="J. Plant Res.">
        <title>Effect of fungi and light on seed germination of three Opuntia species from semiarid lands of central Mexico.</title>
        <authorList>
            <person name="Delgado-Sanchez P."/>
            <person name="Jimenez-Bremont J.F."/>
            <person name="Guerrero-Gonzalez Mde L."/>
            <person name="Flores J."/>
        </authorList>
    </citation>
    <scope>NUCLEOTIDE SEQUENCE</scope>
    <source>
        <tissue evidence="1">Cladode</tissue>
    </source>
</reference>
<reference evidence="1" key="2">
    <citation type="submission" date="2020-07" db="EMBL/GenBank/DDBJ databases">
        <authorList>
            <person name="Vera ALvarez R."/>
            <person name="Arias-Moreno D.M."/>
            <person name="Jimenez-Jacinto V."/>
            <person name="Jimenez-Bremont J.F."/>
            <person name="Swaminathan K."/>
            <person name="Moose S.P."/>
            <person name="Guerrero-Gonzalez M.L."/>
            <person name="Marino-Ramirez L."/>
            <person name="Landsman D."/>
            <person name="Rodriguez-Kessler M."/>
            <person name="Delgado-Sanchez P."/>
        </authorList>
    </citation>
    <scope>NUCLEOTIDE SEQUENCE</scope>
    <source>
        <tissue evidence="1">Cladode</tissue>
    </source>
</reference>
<accession>A0A7C9ETB9</accession>
<proteinExistence type="predicted"/>
<sequence>MALKTRKAKVELSDDVSLKKHLLSLKAKMRHKRHIRPDKECLQARSAEMQMELLFRLEAKLQRLKQILSNIQEPKVAESNEAHLSKYVVYVPVAELKEQI</sequence>
<dbReference type="EMBL" id="GISG01269257">
    <property type="protein sequence ID" value="MBA4675920.1"/>
    <property type="molecule type" value="Transcribed_RNA"/>
</dbReference>
<evidence type="ECO:0000313" key="1">
    <source>
        <dbReference type="EMBL" id="MBA4675920.1"/>
    </source>
</evidence>
<organism evidence="1">
    <name type="scientific">Opuntia streptacantha</name>
    <name type="common">Prickly pear cactus</name>
    <name type="synonym">Opuntia cardona</name>
    <dbReference type="NCBI Taxonomy" id="393608"/>
    <lineage>
        <taxon>Eukaryota</taxon>
        <taxon>Viridiplantae</taxon>
        <taxon>Streptophyta</taxon>
        <taxon>Embryophyta</taxon>
        <taxon>Tracheophyta</taxon>
        <taxon>Spermatophyta</taxon>
        <taxon>Magnoliopsida</taxon>
        <taxon>eudicotyledons</taxon>
        <taxon>Gunneridae</taxon>
        <taxon>Pentapetalae</taxon>
        <taxon>Caryophyllales</taxon>
        <taxon>Cactineae</taxon>
        <taxon>Cactaceae</taxon>
        <taxon>Opuntioideae</taxon>
        <taxon>Opuntia</taxon>
    </lineage>
</organism>
<name>A0A7C9ETB9_OPUST</name>
<dbReference type="AlphaFoldDB" id="A0A7C9ETB9"/>
<protein>
    <submittedName>
        <fullName evidence="1">Uncharacterized protein</fullName>
    </submittedName>
</protein>